<accession>A0AAD5RAV1</accession>
<keyword evidence="2" id="KW-1185">Reference proteome</keyword>
<evidence type="ECO:0000313" key="2">
    <source>
        <dbReference type="Proteomes" id="UP001196413"/>
    </source>
</evidence>
<gene>
    <name evidence="1" type="ORF">KIN20_034721</name>
</gene>
<sequence length="69" mass="7801">MIQVDCLQYFGLVVIKNDKGCETTTRTDEFPQHIALGLLSYLIFKHTLSYSCRAVHIQEVASLATDQIL</sequence>
<dbReference type="Proteomes" id="UP001196413">
    <property type="component" value="Unassembled WGS sequence"/>
</dbReference>
<name>A0AAD5RAV1_PARTN</name>
<dbReference type="EMBL" id="JAHQIW010007157">
    <property type="protein sequence ID" value="KAJ1372543.1"/>
    <property type="molecule type" value="Genomic_DNA"/>
</dbReference>
<evidence type="ECO:0000313" key="1">
    <source>
        <dbReference type="EMBL" id="KAJ1372543.1"/>
    </source>
</evidence>
<dbReference type="AlphaFoldDB" id="A0AAD5RAV1"/>
<proteinExistence type="predicted"/>
<protein>
    <submittedName>
        <fullName evidence="1">Uncharacterized protein</fullName>
    </submittedName>
</protein>
<reference evidence="1" key="1">
    <citation type="submission" date="2021-06" db="EMBL/GenBank/DDBJ databases">
        <title>Parelaphostrongylus tenuis whole genome reference sequence.</title>
        <authorList>
            <person name="Garwood T.J."/>
            <person name="Larsen P.A."/>
            <person name="Fountain-Jones N.M."/>
            <person name="Garbe J.R."/>
            <person name="Macchietto M.G."/>
            <person name="Kania S.A."/>
            <person name="Gerhold R.W."/>
            <person name="Richards J.E."/>
            <person name="Wolf T.M."/>
        </authorList>
    </citation>
    <scope>NUCLEOTIDE SEQUENCE</scope>
    <source>
        <strain evidence="1">MNPRO001-30</strain>
        <tissue evidence="1">Meninges</tissue>
    </source>
</reference>
<organism evidence="1 2">
    <name type="scientific">Parelaphostrongylus tenuis</name>
    <name type="common">Meningeal worm</name>
    <dbReference type="NCBI Taxonomy" id="148309"/>
    <lineage>
        <taxon>Eukaryota</taxon>
        <taxon>Metazoa</taxon>
        <taxon>Ecdysozoa</taxon>
        <taxon>Nematoda</taxon>
        <taxon>Chromadorea</taxon>
        <taxon>Rhabditida</taxon>
        <taxon>Rhabditina</taxon>
        <taxon>Rhabditomorpha</taxon>
        <taxon>Strongyloidea</taxon>
        <taxon>Metastrongylidae</taxon>
        <taxon>Parelaphostrongylus</taxon>
    </lineage>
</organism>
<comment type="caution">
    <text evidence="1">The sequence shown here is derived from an EMBL/GenBank/DDBJ whole genome shotgun (WGS) entry which is preliminary data.</text>
</comment>